<evidence type="ECO:0000256" key="1">
    <source>
        <dbReference type="SAM" id="Coils"/>
    </source>
</evidence>
<reference evidence="2" key="1">
    <citation type="submission" date="2020-04" db="EMBL/GenBank/DDBJ databases">
        <authorList>
            <person name="Chiriac C."/>
            <person name="Salcher M."/>
            <person name="Ghai R."/>
            <person name="Kavagutti S V."/>
        </authorList>
    </citation>
    <scope>NUCLEOTIDE SEQUENCE</scope>
</reference>
<sequence length="714" mass="82717">MATRKDPERCSKIRDRVDKWEKYWTINRSLYYEWIDFVMGDQWREDESKLFERYNKIPLMFNKLGVLMNHLLGDQIQNTPNLQIVPDEDVPVSTAETRAALIRNISLNSDAKTVYQNAYWQAIVAGYGAYIIGTRYIHEESFDQEIYIKSIEDPNRCYWDLSAKHLCKIDGMYAGFRTRVSRKWFRDKFGRDIESQIGTTSITEDSTMAFADDDSITLVDDFERNAEKMTIYKLSDNTVVNSEEFKKLEKTKIDGKKYILKNDQPVTVLDKRETVKYKIKHTQIAGDFVLEETDFPSQQLPVLYVDQKSYFTKQGQQITRSFFKDVKDAQKYLNYLATQSAYIMKISRYDQFLMPRKCAASPDAQQQWRDPSVVNGALYYDETPSGNKPEQLRPPELSQSLTMQYERTLIDIQSGTGLYNTQLGEMGNEVSGSAIDKRNQRGSKNTQIPRTSLDIAIATGGEIINEMIPFVYDTERNLILAMPDSDSKPVSINRPSDEYGLQIENDMTKGRFKIRLKPGPSYEGQKDEALQSLQLVLQADRGGQVFPMIADLYAENLPLDNNLELRNRLRTMVPQDIIEAGKTGKPLPPKPPQQDPMITLKQQELQMKAQESQMKMQQAMQALELKKQELQRKAMETHQDITMQLQKIEAEKEEKAAELQESILRYQGEMQRISSDLQINHSQNLIKMLTHAGQIHHEKDMQHREHTHQRSQHK</sequence>
<evidence type="ECO:0000313" key="2">
    <source>
        <dbReference type="EMBL" id="CAB4133958.1"/>
    </source>
</evidence>
<dbReference type="InterPro" id="IPR032427">
    <property type="entry name" value="P22_portal"/>
</dbReference>
<accession>A0A6J5LH01</accession>
<gene>
    <name evidence="2" type="ORF">UFOVP265_45</name>
</gene>
<proteinExistence type="predicted"/>
<feature type="coiled-coil region" evidence="1">
    <location>
        <begin position="600"/>
        <end position="676"/>
    </location>
</feature>
<keyword evidence="1" id="KW-0175">Coiled coil</keyword>
<name>A0A6J5LH01_9CAUD</name>
<dbReference type="EMBL" id="LR796278">
    <property type="protein sequence ID" value="CAB4133958.1"/>
    <property type="molecule type" value="Genomic_DNA"/>
</dbReference>
<dbReference type="Pfam" id="PF16510">
    <property type="entry name" value="P22_portal"/>
    <property type="match status" value="1"/>
</dbReference>
<protein>
    <submittedName>
        <fullName evidence="2">Phage P22-like portal protein</fullName>
    </submittedName>
</protein>
<organism evidence="2">
    <name type="scientific">uncultured Caudovirales phage</name>
    <dbReference type="NCBI Taxonomy" id="2100421"/>
    <lineage>
        <taxon>Viruses</taxon>
        <taxon>Duplodnaviria</taxon>
        <taxon>Heunggongvirae</taxon>
        <taxon>Uroviricota</taxon>
        <taxon>Caudoviricetes</taxon>
        <taxon>Peduoviridae</taxon>
        <taxon>Maltschvirus</taxon>
        <taxon>Maltschvirus maltsch</taxon>
    </lineage>
</organism>